<evidence type="ECO:0000256" key="1">
    <source>
        <dbReference type="SAM" id="Phobius"/>
    </source>
</evidence>
<evidence type="ECO:0000313" key="3">
    <source>
        <dbReference type="Proteomes" id="UP000198680"/>
    </source>
</evidence>
<organism evidence="2 3">
    <name type="scientific">Geodermatophilus siccatus</name>
    <dbReference type="NCBI Taxonomy" id="1137991"/>
    <lineage>
        <taxon>Bacteria</taxon>
        <taxon>Bacillati</taxon>
        <taxon>Actinomycetota</taxon>
        <taxon>Actinomycetes</taxon>
        <taxon>Geodermatophilales</taxon>
        <taxon>Geodermatophilaceae</taxon>
        <taxon>Geodermatophilus</taxon>
    </lineage>
</organism>
<dbReference type="Proteomes" id="UP000198680">
    <property type="component" value="Unassembled WGS sequence"/>
</dbReference>
<keyword evidence="3" id="KW-1185">Reference proteome</keyword>
<dbReference type="EMBL" id="FNHE01000003">
    <property type="protein sequence ID" value="SDM09976.1"/>
    <property type="molecule type" value="Genomic_DNA"/>
</dbReference>
<protein>
    <submittedName>
        <fullName evidence="2">Uncharacterized protein</fullName>
    </submittedName>
</protein>
<keyword evidence="1" id="KW-1133">Transmembrane helix</keyword>
<proteinExistence type="predicted"/>
<dbReference type="RefSeq" id="WP_091216187.1">
    <property type="nucleotide sequence ID" value="NZ_FNHE01000003.1"/>
</dbReference>
<feature type="transmembrane region" description="Helical" evidence="1">
    <location>
        <begin position="352"/>
        <end position="372"/>
    </location>
</feature>
<name>A0A1G9QG75_9ACTN</name>
<dbReference type="STRING" id="1137991.SAMN05660642_01656"/>
<evidence type="ECO:0000313" key="2">
    <source>
        <dbReference type="EMBL" id="SDM09976.1"/>
    </source>
</evidence>
<dbReference type="AlphaFoldDB" id="A0A1G9QG75"/>
<accession>A0A1G9QG75</accession>
<reference evidence="3" key="1">
    <citation type="submission" date="2016-10" db="EMBL/GenBank/DDBJ databases">
        <authorList>
            <person name="Varghese N."/>
            <person name="Submissions S."/>
        </authorList>
    </citation>
    <scope>NUCLEOTIDE SEQUENCE [LARGE SCALE GENOMIC DNA]</scope>
    <source>
        <strain evidence="3">DSM 45419</strain>
    </source>
</reference>
<sequence>MSSPTPSRRPLQRLGLVGIGSAVLFVGIASPAVAATGVVIPLEPSEVALSAVPVENIGGPMDPMTTNSSAGIFTPVPVQYSGTITVDVPAGLDDSAVEAELVFDDDGDGTPEATYSSSLAPADPDFLAVTGQGTGSVTVALPADDPAAGDAAVLYLQPLTDTFGPALTYYDPLFYELGFDAAAPAAATVHPELAAFSQVPCGITTGERCPFPTPVTVGSAVTLDLTAGSVLRELGLSDLAGVLVGLQELDNRGFPTAAAPVELTAQVDGSTASVVIPDDTAPGAYSLVVAQQTPSGGISVLNAEITVVAEEAPAVVPPAAAPATPAAPAVVNAGLRSNTGVEAVETGSTGSVAIAAGAGMLVLAGVGGVAVARTRRRPAAEGGTCA</sequence>
<keyword evidence="1" id="KW-0472">Membrane</keyword>
<dbReference type="OrthoDB" id="5179915at2"/>
<gene>
    <name evidence="2" type="ORF">SAMN05660642_01656</name>
</gene>
<keyword evidence="1" id="KW-0812">Transmembrane</keyword>